<dbReference type="Gene3D" id="3.50.50.60">
    <property type="entry name" value="FAD/NAD(P)-binding domain"/>
    <property type="match status" value="1"/>
</dbReference>
<dbReference type="Proteomes" id="UP001629244">
    <property type="component" value="Unassembled WGS sequence"/>
</dbReference>
<dbReference type="InterPro" id="IPR050816">
    <property type="entry name" value="Flavin-dep_Halogenase_NPB"/>
</dbReference>
<evidence type="ECO:0000313" key="1">
    <source>
        <dbReference type="EMBL" id="MFL9839495.1"/>
    </source>
</evidence>
<protein>
    <submittedName>
        <fullName evidence="1">Tryptophan halogenase family protein</fullName>
    </submittedName>
</protein>
<gene>
    <name evidence="1" type="ORF">ABS767_00845</name>
</gene>
<dbReference type="InterPro" id="IPR006905">
    <property type="entry name" value="Flavin_halogenase"/>
</dbReference>
<sequence>MTGVDEAVQRIVIVGGGTAGWLSACLIAARADRTCDRPLSVTLIESPDIPTIGVGEGTWPTMRRTLQQIGISEIEFLGACDASFKQGSRFIGWADGAPDDVYYHPFSPPVDGEDGAVVAAWRAHAGGQAFAATVSPQPHICDLRLAPRQRAMPDYAGALNYAYHLDAAKLAALLARHATERLGVRHVRDHVTGVEADTTGDIAAVRTRAHDAVAGDLFIDCTGRAAMLIGDHFDVAFTDRGDVLFNDRALAVQLPVERGSPIAAQTDATAHAAGWIWDIGLPTRRGIGCVYSSAHMDDEAAASVLAAYVGRDPDDLGARKLSFRSGHRARFWERNCLAIGLSAGFLEPLEASAIVLIELSLEALLDGFPATRGAMQIHAERFNTLFRYRWDRIVDFLKLHYVPSRRTEPYWQAHRDPASIPDRLKELLALWQHQPPGTADFPMRDEIFPAASHQYVLYGMGMPAPARGAIAIDTDPVARGLAQVAQRGRALAASLPTNRAYLDALRDLARVGALESL</sequence>
<organism evidence="1 2">
    <name type="scientific">Sphingomonas plantiphila</name>
    <dbReference type="NCBI Taxonomy" id="3163295"/>
    <lineage>
        <taxon>Bacteria</taxon>
        <taxon>Pseudomonadati</taxon>
        <taxon>Pseudomonadota</taxon>
        <taxon>Alphaproteobacteria</taxon>
        <taxon>Sphingomonadales</taxon>
        <taxon>Sphingomonadaceae</taxon>
        <taxon>Sphingomonas</taxon>
    </lineage>
</organism>
<dbReference type="PANTHER" id="PTHR43747:SF4">
    <property type="entry name" value="FLAVIN-DEPENDENT TRYPTOPHAN HALOGENASE"/>
    <property type="match status" value="1"/>
</dbReference>
<dbReference type="InterPro" id="IPR036188">
    <property type="entry name" value="FAD/NAD-bd_sf"/>
</dbReference>
<dbReference type="PANTHER" id="PTHR43747">
    <property type="entry name" value="FAD-BINDING PROTEIN"/>
    <property type="match status" value="1"/>
</dbReference>
<dbReference type="InterPro" id="IPR033856">
    <property type="entry name" value="Trp_halogen"/>
</dbReference>
<accession>A0ABW8YJS0</accession>
<comment type="caution">
    <text evidence="1">The sequence shown here is derived from an EMBL/GenBank/DDBJ whole genome shotgun (WGS) entry which is preliminary data.</text>
</comment>
<keyword evidence="2" id="KW-1185">Reference proteome</keyword>
<dbReference type="EMBL" id="JBELQC010000001">
    <property type="protein sequence ID" value="MFL9839495.1"/>
    <property type="molecule type" value="Genomic_DNA"/>
</dbReference>
<name>A0ABW8YJS0_9SPHN</name>
<dbReference type="Pfam" id="PF04820">
    <property type="entry name" value="Trp_halogenase"/>
    <property type="match status" value="1"/>
</dbReference>
<dbReference type="SUPFAM" id="SSF51905">
    <property type="entry name" value="FAD/NAD(P)-binding domain"/>
    <property type="match status" value="1"/>
</dbReference>
<evidence type="ECO:0000313" key="2">
    <source>
        <dbReference type="Proteomes" id="UP001629244"/>
    </source>
</evidence>
<dbReference type="PIRSF" id="PIRSF011396">
    <property type="entry name" value="Trp_halogenase"/>
    <property type="match status" value="1"/>
</dbReference>
<reference evidence="1 2" key="1">
    <citation type="submission" date="2024-06" db="EMBL/GenBank/DDBJ databases">
        <authorList>
            <person name="Kaempfer P."/>
            <person name="Viver T."/>
        </authorList>
    </citation>
    <scope>NUCLEOTIDE SEQUENCE [LARGE SCALE GENOMIC DNA]</scope>
    <source>
        <strain evidence="1 2">ST-64</strain>
    </source>
</reference>
<dbReference type="RefSeq" id="WP_408076469.1">
    <property type="nucleotide sequence ID" value="NZ_JBELQC010000001.1"/>
</dbReference>
<proteinExistence type="predicted"/>